<dbReference type="PANTHER" id="PTHR21512">
    <property type="entry name" value="TRAFFICKING PROTEIN PARTICLE COMPLEX SUBUNIT 9"/>
    <property type="match status" value="1"/>
</dbReference>
<dbReference type="GO" id="GO:0005802">
    <property type="term" value="C:trans-Golgi network"/>
    <property type="evidence" value="ECO:0007669"/>
    <property type="project" value="TreeGrafter"/>
</dbReference>
<gene>
    <name evidence="6" type="ORF">DASB73_003010</name>
</gene>
<comment type="caution">
    <text evidence="6">The sequence shown here is derived from an EMBL/GenBank/DDBJ whole genome shotgun (WGS) entry which is preliminary data.</text>
</comment>
<dbReference type="AlphaFoldDB" id="A0AAV5RDY6"/>
<feature type="region of interest" description="Disordered" evidence="1">
    <location>
        <begin position="201"/>
        <end position="230"/>
    </location>
</feature>
<feature type="compositionally biased region" description="Low complexity" evidence="1">
    <location>
        <begin position="380"/>
        <end position="389"/>
    </location>
</feature>
<sequence length="1207" mass="133272">MDVIDYAAPTRVGALVVPAGALKVAQYFRYFDRLLEASDVPLKDVKVPNATKERSLFSPQPDSWRLKFNFSGKPVLDYYESLNLYDLEPWRRQFVVVGIVHYSELIAQENKDDYLEDALKKLEINSPMTIYQSIFVFGAPNDYETKVPHAFVVYKSNWSSVETAVNGLTGEFLGKLSEFWQERKMSSFKASNEVAMDLNTNSSISSDLNNPQMKPKSKPDAKSSRNRKGQINMDDVTHAKILQEGRTRKYLGQLYLLAGNVHLALAELGAASAILKTSQDYAWLGSALDGIGLCLVIQKFQNNKHSAVPLAAVQSAWAIALRIKNANATGLSALTGSIGLGGSTHSSSGGSHHHSGSISSVSGAASASHSSINGTHHARASSTSSIDSSATSQTVESSASSSFPSVAAASSASIGNTSGVSIHKSKPFTEHTPIDTILSFLVTSAIEYLVDMPVCYNETVFRYVNLLICLRRGNGWTEVALSAAICGTSLTTTDKCMHLGVSIHVIQDWLSKIYSSLARTGNSVSVGLQSVYGSSESANPLTTLVTLGTLNSLARVYVKAGLQRKWAFTCASILALLATCDRNNMHFDSNSIDLDGLLKMYKNWPGLEVGTLRTLVSLGQKLKNPQMQTEAASRLLEISNRSQSHISDKEQLTLYHLIRSYGDVVQCSFWDPDMVLSVSVKAHTHTKSSAAAQSQSRNSGILFNPFNEVIKEDSVEAGVLTHANIFVRNFLSIELPIFELVLEDENGNQISQICKDIVIPAKSARYKIEVPIIPSHESKELVITNCLVQVNGCVTMNFNVDRIGIVIIPARPVLVLQELSLYKGWSMLLQGERRQFTLSLWNSSEKTESKHISFKFQDNTSNSYSNSSGFNAANVSKMALYEYENFLNQKVCRLISESDGIAPLHSQQYSLEMFGKRGVSSASILVDYGHSEDSLRRLKIPIQLTVFQSISVEGVNLLPTRSGYACNKNTTHLLVLDLQNMWRHPLTVVCGTESEEIEHEIRPNEVKRFLIPICWEIPSLTDLELPIPMGKNKQFIVDKKTSKEQLHIFWLREKLLNMLHGTWKDKVNNRSGEIELRKIHLTDKMASMLMFGAIELKMSSESGTNESSSFASTVKHPIDTPVSLSIEITNKHSVPITGILKLIPGKTASEFMLNLGYQQRVISVGGQESVKVDFKVLFLTPGSYEMSSVLDIEQLVFQMEKFTIICD</sequence>
<reference evidence="6 7" key="1">
    <citation type="journal article" date="2023" name="Elife">
        <title>Identification of key yeast species and microbe-microbe interactions impacting larval growth of Drosophila in the wild.</title>
        <authorList>
            <person name="Mure A."/>
            <person name="Sugiura Y."/>
            <person name="Maeda R."/>
            <person name="Honda K."/>
            <person name="Sakurai N."/>
            <person name="Takahashi Y."/>
            <person name="Watada M."/>
            <person name="Katoh T."/>
            <person name="Gotoh A."/>
            <person name="Gotoh Y."/>
            <person name="Taniguchi I."/>
            <person name="Nakamura K."/>
            <person name="Hayashi T."/>
            <person name="Katayama T."/>
            <person name="Uemura T."/>
            <person name="Hattori Y."/>
        </authorList>
    </citation>
    <scope>NUCLEOTIDE SEQUENCE [LARGE SCALE GENOMIC DNA]</scope>
    <source>
        <strain evidence="6 7">SB-73</strain>
    </source>
</reference>
<dbReference type="InterPro" id="IPR013935">
    <property type="entry name" value="Trs120_TRAPPC9"/>
</dbReference>
<protein>
    <submittedName>
        <fullName evidence="6">Trs120 protein</fullName>
    </submittedName>
</protein>
<dbReference type="InterPro" id="IPR058565">
    <property type="entry name" value="Ig_TRAPPC9_Trs120_1st"/>
</dbReference>
<evidence type="ECO:0000259" key="3">
    <source>
        <dbReference type="Pfam" id="PF26254"/>
    </source>
</evidence>
<dbReference type="Pfam" id="PF26254">
    <property type="entry name" value="Ig_TRAPPC9-Trs120_1st"/>
    <property type="match status" value="1"/>
</dbReference>
<dbReference type="Proteomes" id="UP001362899">
    <property type="component" value="Unassembled WGS sequence"/>
</dbReference>
<dbReference type="PANTHER" id="PTHR21512:SF5">
    <property type="entry name" value="TRAFFICKING PROTEIN PARTICLE COMPLEX SUBUNIT 9"/>
    <property type="match status" value="1"/>
</dbReference>
<proteinExistence type="predicted"/>
<feature type="domain" description="Trs120/TRAPPC9 first Ig-like" evidence="3">
    <location>
        <begin position="681"/>
        <end position="799"/>
    </location>
</feature>
<feature type="domain" description="Trs120/TRAPPC9 fourth Ig-like" evidence="5">
    <location>
        <begin position="1095"/>
        <end position="1192"/>
    </location>
</feature>
<dbReference type="Pfam" id="PF26283">
    <property type="entry name" value="Ig_TRAPPC9-Trs120_4th"/>
    <property type="match status" value="1"/>
</dbReference>
<name>A0AAV5RDY6_STABA</name>
<dbReference type="Pfam" id="PF08626">
    <property type="entry name" value="TRAPPC9-Trs120"/>
    <property type="match status" value="1"/>
</dbReference>
<evidence type="ECO:0000256" key="1">
    <source>
        <dbReference type="SAM" id="MobiDB-lite"/>
    </source>
</evidence>
<dbReference type="InterPro" id="IPR058567">
    <property type="entry name" value="Ig_TRAPPC9_Trs120_3rd"/>
</dbReference>
<evidence type="ECO:0000259" key="4">
    <source>
        <dbReference type="Pfam" id="PF26282"/>
    </source>
</evidence>
<feature type="domain" description="Trs120/TRAPPC9 third Ig-like" evidence="4">
    <location>
        <begin position="967"/>
        <end position="1089"/>
    </location>
</feature>
<evidence type="ECO:0000313" key="7">
    <source>
        <dbReference type="Proteomes" id="UP001362899"/>
    </source>
</evidence>
<feature type="compositionally biased region" description="Low complexity" evidence="1">
    <location>
        <begin position="343"/>
        <end position="372"/>
    </location>
</feature>
<dbReference type="InterPro" id="IPR058563">
    <property type="entry name" value="Trs120_TRAPPC9_N"/>
</dbReference>
<feature type="compositionally biased region" description="Polar residues" evidence="1">
    <location>
        <begin position="201"/>
        <end position="212"/>
    </location>
</feature>
<dbReference type="InterPro" id="IPR058568">
    <property type="entry name" value="Ig_TRAPPC9_Trs120_4th"/>
</dbReference>
<evidence type="ECO:0000313" key="6">
    <source>
        <dbReference type="EMBL" id="GMM49343.1"/>
    </source>
</evidence>
<feature type="region of interest" description="Disordered" evidence="1">
    <location>
        <begin position="343"/>
        <end position="389"/>
    </location>
</feature>
<feature type="domain" description="Trs120/TRAPPC9 N-terminal" evidence="2">
    <location>
        <begin position="5"/>
        <end position="303"/>
    </location>
</feature>
<dbReference type="EMBL" id="BTGC01000001">
    <property type="protein sequence ID" value="GMM49343.1"/>
    <property type="molecule type" value="Genomic_DNA"/>
</dbReference>
<dbReference type="Pfam" id="PF26280">
    <property type="entry name" value="Ig_TRAPPC9-Trs120_2nd"/>
    <property type="match status" value="1"/>
</dbReference>
<keyword evidence="7" id="KW-1185">Reference proteome</keyword>
<evidence type="ECO:0000259" key="2">
    <source>
        <dbReference type="Pfam" id="PF08626"/>
    </source>
</evidence>
<dbReference type="Pfam" id="PF26282">
    <property type="entry name" value="Ig_TRAPPC9-Trs120_3rd"/>
    <property type="match status" value="1"/>
</dbReference>
<accession>A0AAV5RDY6</accession>
<organism evidence="6 7">
    <name type="scientific">Starmerella bacillaris</name>
    <name type="common">Yeast</name>
    <name type="synonym">Candida zemplinina</name>
    <dbReference type="NCBI Taxonomy" id="1247836"/>
    <lineage>
        <taxon>Eukaryota</taxon>
        <taxon>Fungi</taxon>
        <taxon>Dikarya</taxon>
        <taxon>Ascomycota</taxon>
        <taxon>Saccharomycotina</taxon>
        <taxon>Dipodascomycetes</taxon>
        <taxon>Dipodascales</taxon>
        <taxon>Trichomonascaceae</taxon>
        <taxon>Starmerella</taxon>
    </lineage>
</organism>
<evidence type="ECO:0000259" key="5">
    <source>
        <dbReference type="Pfam" id="PF26283"/>
    </source>
</evidence>